<name>A0ABD5S0N0_9EURY</name>
<feature type="transmembrane region" description="Helical" evidence="1">
    <location>
        <begin position="32"/>
        <end position="49"/>
    </location>
</feature>
<sequence>MNTRTRLYVAGIVAALTAYVFATVAFTGVLDLVAATVFLAVFAVVAVGFERFVAWAERFDAAEPAESRI</sequence>
<evidence type="ECO:0000256" key="1">
    <source>
        <dbReference type="SAM" id="Phobius"/>
    </source>
</evidence>
<accession>A0ABD5S0N0</accession>
<gene>
    <name evidence="2" type="ORF">ACFQE1_12370</name>
</gene>
<proteinExistence type="predicted"/>
<keyword evidence="3" id="KW-1185">Reference proteome</keyword>
<feature type="transmembrane region" description="Helical" evidence="1">
    <location>
        <begin position="7"/>
        <end position="26"/>
    </location>
</feature>
<dbReference type="AlphaFoldDB" id="A0ABD5S0N0"/>
<comment type="caution">
    <text evidence="2">The sequence shown here is derived from an EMBL/GenBank/DDBJ whole genome shotgun (WGS) entry which is preliminary data.</text>
</comment>
<keyword evidence="1" id="KW-0812">Transmembrane</keyword>
<dbReference type="EMBL" id="JBHSWU010000404">
    <property type="protein sequence ID" value="MFC6725150.1"/>
    <property type="molecule type" value="Genomic_DNA"/>
</dbReference>
<keyword evidence="1" id="KW-0472">Membrane</keyword>
<dbReference type="Proteomes" id="UP001596328">
    <property type="component" value="Unassembled WGS sequence"/>
</dbReference>
<protein>
    <submittedName>
        <fullName evidence="2">Uncharacterized protein</fullName>
    </submittedName>
</protein>
<reference evidence="2 3" key="1">
    <citation type="journal article" date="2019" name="Int. J. Syst. Evol. Microbiol.">
        <title>The Global Catalogue of Microorganisms (GCM) 10K type strain sequencing project: providing services to taxonomists for standard genome sequencing and annotation.</title>
        <authorList>
            <consortium name="The Broad Institute Genomics Platform"/>
            <consortium name="The Broad Institute Genome Sequencing Center for Infectious Disease"/>
            <person name="Wu L."/>
            <person name="Ma J."/>
        </authorList>
    </citation>
    <scope>NUCLEOTIDE SEQUENCE [LARGE SCALE GENOMIC DNA]</scope>
    <source>
        <strain evidence="2 3">NBRC 111368</strain>
    </source>
</reference>
<organism evidence="2 3">
    <name type="scientific">Halobium palmae</name>
    <dbReference type="NCBI Taxonomy" id="1776492"/>
    <lineage>
        <taxon>Archaea</taxon>
        <taxon>Methanobacteriati</taxon>
        <taxon>Methanobacteriota</taxon>
        <taxon>Stenosarchaea group</taxon>
        <taxon>Halobacteria</taxon>
        <taxon>Halobacteriales</taxon>
        <taxon>Haloferacaceae</taxon>
        <taxon>Halobium</taxon>
    </lineage>
</organism>
<evidence type="ECO:0000313" key="2">
    <source>
        <dbReference type="EMBL" id="MFC6725150.1"/>
    </source>
</evidence>
<keyword evidence="1" id="KW-1133">Transmembrane helix</keyword>
<evidence type="ECO:0000313" key="3">
    <source>
        <dbReference type="Proteomes" id="UP001596328"/>
    </source>
</evidence>